<keyword evidence="1" id="KW-1133">Transmembrane helix</keyword>
<dbReference type="InterPro" id="IPR012902">
    <property type="entry name" value="N_methyl_site"/>
</dbReference>
<dbReference type="Pfam" id="PF07963">
    <property type="entry name" value="N_methyl"/>
    <property type="match status" value="1"/>
</dbReference>
<accession>A0A0G3FYX3</accession>
<keyword evidence="3" id="KW-1185">Reference proteome</keyword>
<proteinExistence type="predicted"/>
<dbReference type="EMBL" id="CP011367">
    <property type="protein sequence ID" value="AKJ94113.1"/>
    <property type="molecule type" value="Genomic_DNA"/>
</dbReference>
<dbReference type="PATRIC" id="fig|106634.4.peg.294"/>
<dbReference type="STRING" id="106634.TVD_01440"/>
<dbReference type="NCBIfam" id="TIGR02523">
    <property type="entry name" value="type_IV_pilV"/>
    <property type="match status" value="1"/>
</dbReference>
<organism evidence="2 3">
    <name type="scientific">Thioalkalivibrio versutus</name>
    <dbReference type="NCBI Taxonomy" id="106634"/>
    <lineage>
        <taxon>Bacteria</taxon>
        <taxon>Pseudomonadati</taxon>
        <taxon>Pseudomonadota</taxon>
        <taxon>Gammaproteobacteria</taxon>
        <taxon>Chromatiales</taxon>
        <taxon>Ectothiorhodospiraceae</taxon>
        <taxon>Thioalkalivibrio</taxon>
    </lineage>
</organism>
<protein>
    <recommendedName>
        <fullName evidence="4">Type IV pilus modification protein PilV</fullName>
    </recommendedName>
</protein>
<dbReference type="NCBIfam" id="TIGR02532">
    <property type="entry name" value="IV_pilin_GFxxxE"/>
    <property type="match status" value="1"/>
</dbReference>
<evidence type="ECO:0008006" key="4">
    <source>
        <dbReference type="Google" id="ProtNLM"/>
    </source>
</evidence>
<sequence>MRAPLASRSRVRTHQTGVTLIEVLVTVLVLSIGLIGLASLQGNSLKANHSAYMRAQATILAHEMFDVMRIDRENARAQEYDGDYSAPPAATGQLPQDELNRWITNLQNTLPAPEAEIQTTPATGVVRISVTWDDTRGQEPPQVFTLRTRL</sequence>
<evidence type="ECO:0000256" key="1">
    <source>
        <dbReference type="SAM" id="Phobius"/>
    </source>
</evidence>
<reference evidence="2 3" key="1">
    <citation type="submission" date="2015-04" db="EMBL/GenBank/DDBJ databases">
        <title>Complete Sequence for the Genome of the Thioalkalivibrio versutus D301.</title>
        <authorList>
            <person name="Mu T."/>
            <person name="Zhou J."/>
            <person name="Xu X."/>
        </authorList>
    </citation>
    <scope>NUCLEOTIDE SEQUENCE [LARGE SCALE GENOMIC DNA]</scope>
    <source>
        <strain evidence="2 3">D301</strain>
    </source>
</reference>
<name>A0A0G3FYX3_9GAMM</name>
<gene>
    <name evidence="2" type="ORF">TVD_01440</name>
</gene>
<dbReference type="InterPro" id="IPR013362">
    <property type="entry name" value="Pilus_4_PilV"/>
</dbReference>
<evidence type="ECO:0000313" key="2">
    <source>
        <dbReference type="EMBL" id="AKJ94113.1"/>
    </source>
</evidence>
<evidence type="ECO:0000313" key="3">
    <source>
        <dbReference type="Proteomes" id="UP000064201"/>
    </source>
</evidence>
<feature type="transmembrane region" description="Helical" evidence="1">
    <location>
        <begin position="20"/>
        <end position="40"/>
    </location>
</feature>
<keyword evidence="1" id="KW-0812">Transmembrane</keyword>
<dbReference type="Proteomes" id="UP000064201">
    <property type="component" value="Chromosome"/>
</dbReference>
<dbReference type="KEGG" id="tvr:TVD_01440"/>
<dbReference type="OrthoDB" id="8547299at2"/>
<keyword evidence="1" id="KW-0472">Membrane</keyword>
<dbReference type="AlphaFoldDB" id="A0A0G3FYX3"/>